<accession>A0A2A4J8F1</accession>
<dbReference type="GO" id="GO:0004674">
    <property type="term" value="F:protein serine/threonine kinase activity"/>
    <property type="evidence" value="ECO:0007669"/>
    <property type="project" value="UniProtKB-KW"/>
</dbReference>
<dbReference type="Gene3D" id="3.30.200.20">
    <property type="entry name" value="Phosphorylase Kinase, domain 1"/>
    <property type="match status" value="1"/>
</dbReference>
<evidence type="ECO:0000256" key="3">
    <source>
        <dbReference type="ARBA" id="ARBA00022679"/>
    </source>
</evidence>
<evidence type="ECO:0000256" key="8">
    <source>
        <dbReference type="PROSITE-ProRule" id="PRU10141"/>
    </source>
</evidence>
<evidence type="ECO:0000256" key="7">
    <source>
        <dbReference type="ARBA" id="ARBA00023596"/>
    </source>
</evidence>
<dbReference type="PANTHER" id="PTHR24058:SF103">
    <property type="entry name" value="SERINE_THREONINE-PROTEIN KINASE PRP4 HOMOLOG"/>
    <property type="match status" value="1"/>
</dbReference>
<organism evidence="11">
    <name type="scientific">Heliothis virescens</name>
    <name type="common">Tobacco budworm moth</name>
    <dbReference type="NCBI Taxonomy" id="7102"/>
    <lineage>
        <taxon>Eukaryota</taxon>
        <taxon>Metazoa</taxon>
        <taxon>Ecdysozoa</taxon>
        <taxon>Arthropoda</taxon>
        <taxon>Hexapoda</taxon>
        <taxon>Insecta</taxon>
        <taxon>Pterygota</taxon>
        <taxon>Neoptera</taxon>
        <taxon>Endopterygota</taxon>
        <taxon>Lepidoptera</taxon>
        <taxon>Glossata</taxon>
        <taxon>Ditrysia</taxon>
        <taxon>Noctuoidea</taxon>
        <taxon>Noctuidae</taxon>
        <taxon>Heliothinae</taxon>
        <taxon>Heliothis</taxon>
    </lineage>
</organism>
<keyword evidence="5" id="KW-0418">Kinase</keyword>
<dbReference type="AlphaFoldDB" id="A0A2A4J8F1"/>
<keyword evidence="4 8" id="KW-0547">Nucleotide-binding</keyword>
<keyword evidence="3" id="KW-0808">Transferase</keyword>
<feature type="region of interest" description="Disordered" evidence="9">
    <location>
        <begin position="37"/>
        <end position="82"/>
    </location>
</feature>
<dbReference type="GO" id="GO:0005524">
    <property type="term" value="F:ATP binding"/>
    <property type="evidence" value="ECO:0007669"/>
    <property type="project" value="UniProtKB-UniRule"/>
</dbReference>
<evidence type="ECO:0000256" key="6">
    <source>
        <dbReference type="ARBA" id="ARBA00022840"/>
    </source>
</evidence>
<dbReference type="Gene3D" id="1.10.510.10">
    <property type="entry name" value="Transferase(Phosphotransferase) domain 1"/>
    <property type="match status" value="1"/>
</dbReference>
<dbReference type="SUPFAM" id="SSF56112">
    <property type="entry name" value="Protein kinase-like (PK-like)"/>
    <property type="match status" value="1"/>
</dbReference>
<dbReference type="EMBL" id="NWSH01002390">
    <property type="protein sequence ID" value="PCG68393.1"/>
    <property type="molecule type" value="Genomic_DNA"/>
</dbReference>
<name>A0A2A4J8F1_HELVI</name>
<evidence type="ECO:0000256" key="1">
    <source>
        <dbReference type="ARBA" id="ARBA00012513"/>
    </source>
</evidence>
<evidence type="ECO:0000256" key="5">
    <source>
        <dbReference type="ARBA" id="ARBA00022777"/>
    </source>
</evidence>
<feature type="compositionally biased region" description="Basic and acidic residues" evidence="9">
    <location>
        <begin position="149"/>
        <end position="161"/>
    </location>
</feature>
<dbReference type="STRING" id="7102.A0A2A4J8F1"/>
<evidence type="ECO:0000259" key="10">
    <source>
        <dbReference type="PROSITE" id="PS50011"/>
    </source>
</evidence>
<dbReference type="SMART" id="SM00220">
    <property type="entry name" value="S_TKc"/>
    <property type="match status" value="1"/>
</dbReference>
<dbReference type="Pfam" id="PF00069">
    <property type="entry name" value="Pkinase"/>
    <property type="match status" value="1"/>
</dbReference>
<feature type="compositionally biased region" description="Basic and acidic residues" evidence="9">
    <location>
        <begin position="99"/>
        <end position="111"/>
    </location>
</feature>
<evidence type="ECO:0000256" key="2">
    <source>
        <dbReference type="ARBA" id="ARBA00022527"/>
    </source>
</evidence>
<keyword evidence="2" id="KW-0723">Serine/threonine-protein kinase</keyword>
<dbReference type="InterPro" id="IPR008271">
    <property type="entry name" value="Ser/Thr_kinase_AS"/>
</dbReference>
<dbReference type="PROSITE" id="PS50011">
    <property type="entry name" value="PROTEIN_KINASE_DOM"/>
    <property type="match status" value="1"/>
</dbReference>
<feature type="region of interest" description="Disordered" evidence="9">
    <location>
        <begin position="185"/>
        <end position="216"/>
    </location>
</feature>
<feature type="compositionally biased region" description="Basic and acidic residues" evidence="9">
    <location>
        <begin position="47"/>
        <end position="70"/>
    </location>
</feature>
<sequence length="607" mass="70548">MLDLMIVPGWKYKRWCSYRISQVLIKSLGVEMADNYSRHSQNKSTRYQKDFVSKSRRSKYSDQKYHKVESKTPPLPTRNTSTLEDLLKKRESLKQELKKIVKHTDTSTNKDSKKRRHSKEDYAYEIINSKKSYKENETKPNTNSKRRSNHESSPELDHMQADSEDEETIIQLRRQMRKQLIEKLNVSEDNKNSGHSEPHTEESSSEAKTNKSIKGIEVTQNISKQVTDMFAEKDDFDSNTTSNVTHNDNESNLNLTDNWDDTDGYYVIRIGDVINNRYTIKSILGQGVFANVVRAQDNEDGNDYVAIKIIRNNDLMYRTSLKEIAILKEIRQADPDNKYHCVQFFGYFMHKGHLCLLLESLHMDLRSVIKKYGKHHGINLKALISYSRQLLLALRLLKKLGIIHADIKPDNILVNEKKNILKLCDFGSATKNDDNEPTPYLVSRFYRAPEIILGVPYKHGVDVWSAACTIFEMATGKIMFTGSSNNKMLKCFMDLKGKFSSRLIKKGKFKDQHFNYNNNFLFHKKDEFTGREKVVEMSNIPISRDLIYELKKSYKNAFATEERKLSQLKDLLDRMTTLDSSQRISVTDCLKHPFILEEVEKDAIKKQ</sequence>
<keyword evidence="6 8" id="KW-0067">ATP-binding</keyword>
<dbReference type="InterPro" id="IPR050494">
    <property type="entry name" value="Ser_Thr_dual-spec_kinase"/>
</dbReference>
<evidence type="ECO:0000256" key="4">
    <source>
        <dbReference type="ARBA" id="ARBA00022741"/>
    </source>
</evidence>
<proteinExistence type="inferred from homology"/>
<dbReference type="EC" id="2.7.11.1" evidence="1"/>
<dbReference type="FunFam" id="1.10.510.10:FF:000078">
    <property type="entry name" value="Serine/threonine-protein kinase PRP4 homolog"/>
    <property type="match status" value="1"/>
</dbReference>
<dbReference type="PROSITE" id="PS00107">
    <property type="entry name" value="PROTEIN_KINASE_ATP"/>
    <property type="match status" value="1"/>
</dbReference>
<reference evidence="11" key="1">
    <citation type="submission" date="2017-09" db="EMBL/GenBank/DDBJ databases">
        <title>Contemporary evolution of a Lepidopteran species, Heliothis virescens, in response to modern agricultural practices.</title>
        <authorList>
            <person name="Fritz M.L."/>
            <person name="Deyonke A.M."/>
            <person name="Papanicolaou A."/>
            <person name="Micinski S."/>
            <person name="Westbrook J."/>
            <person name="Gould F."/>
        </authorList>
    </citation>
    <scope>NUCLEOTIDE SEQUENCE [LARGE SCALE GENOMIC DNA]</scope>
    <source>
        <strain evidence="11">HvINT-</strain>
        <tissue evidence="11">Whole body</tissue>
    </source>
</reference>
<dbReference type="InterPro" id="IPR000719">
    <property type="entry name" value="Prot_kinase_dom"/>
</dbReference>
<feature type="region of interest" description="Disordered" evidence="9">
    <location>
        <begin position="99"/>
        <end position="165"/>
    </location>
</feature>
<gene>
    <name evidence="11" type="ORF">B5V51_5277</name>
</gene>
<comment type="similarity">
    <text evidence="7">Belongs to the protein kinase superfamily. CMGC Ser/Thr protein kinase family.</text>
</comment>
<evidence type="ECO:0000313" key="11">
    <source>
        <dbReference type="EMBL" id="PCG68397.1"/>
    </source>
</evidence>
<feature type="domain" description="Protein kinase" evidence="10">
    <location>
        <begin position="278"/>
        <end position="595"/>
    </location>
</feature>
<dbReference type="InterPro" id="IPR017441">
    <property type="entry name" value="Protein_kinase_ATP_BS"/>
</dbReference>
<dbReference type="PROSITE" id="PS00108">
    <property type="entry name" value="PROTEIN_KINASE_ST"/>
    <property type="match status" value="1"/>
</dbReference>
<comment type="caution">
    <text evidence="11">The sequence shown here is derived from an EMBL/GenBank/DDBJ whole genome shotgun (WGS) entry which is preliminary data.</text>
</comment>
<evidence type="ECO:0000256" key="9">
    <source>
        <dbReference type="SAM" id="MobiDB-lite"/>
    </source>
</evidence>
<dbReference type="EMBL" id="NWSH01002390">
    <property type="protein sequence ID" value="PCG68397.1"/>
    <property type="molecule type" value="Genomic_DNA"/>
</dbReference>
<dbReference type="PANTHER" id="PTHR24058">
    <property type="entry name" value="DUAL SPECIFICITY PROTEIN KINASE"/>
    <property type="match status" value="1"/>
</dbReference>
<feature type="binding site" evidence="8">
    <location>
        <position position="308"/>
    </location>
    <ligand>
        <name>ATP</name>
        <dbReference type="ChEBI" id="CHEBI:30616"/>
    </ligand>
</feature>
<feature type="compositionally biased region" description="Basic and acidic residues" evidence="9">
    <location>
        <begin position="185"/>
        <end position="202"/>
    </location>
</feature>
<dbReference type="InterPro" id="IPR011009">
    <property type="entry name" value="Kinase-like_dom_sf"/>
</dbReference>
<protein>
    <recommendedName>
        <fullName evidence="1">non-specific serine/threonine protein kinase</fullName>
        <ecNumber evidence="1">2.7.11.1</ecNumber>
    </recommendedName>
</protein>